<dbReference type="PROSITE" id="PS01124">
    <property type="entry name" value="HTH_ARAC_FAMILY_2"/>
    <property type="match status" value="1"/>
</dbReference>
<reference evidence="5 6" key="1">
    <citation type="submission" date="2021-06" db="EMBL/GenBank/DDBJ databases">
        <title>Complete genome of Haloferula helveola possessing various polysaccharide degrading enzymes.</title>
        <authorList>
            <person name="Takami H."/>
            <person name="Huang C."/>
            <person name="Hamasaki K."/>
        </authorList>
    </citation>
    <scope>NUCLEOTIDE SEQUENCE [LARGE SCALE GENOMIC DNA]</scope>
    <source>
        <strain evidence="5 6">CN-1</strain>
    </source>
</reference>
<keyword evidence="1" id="KW-0805">Transcription regulation</keyword>
<keyword evidence="2 5" id="KW-0238">DNA-binding</keyword>
<dbReference type="InterPro" id="IPR000014">
    <property type="entry name" value="PAS"/>
</dbReference>
<evidence type="ECO:0000256" key="3">
    <source>
        <dbReference type="ARBA" id="ARBA00023163"/>
    </source>
</evidence>
<dbReference type="SUPFAM" id="SSF55785">
    <property type="entry name" value="PYP-like sensor domain (PAS domain)"/>
    <property type="match status" value="1"/>
</dbReference>
<name>A0ABN6GY48_9BACT</name>
<dbReference type="Pfam" id="PF08448">
    <property type="entry name" value="PAS_4"/>
    <property type="match status" value="1"/>
</dbReference>
<dbReference type="CDD" id="cd00130">
    <property type="entry name" value="PAS"/>
    <property type="match status" value="1"/>
</dbReference>
<evidence type="ECO:0000259" key="4">
    <source>
        <dbReference type="PROSITE" id="PS01124"/>
    </source>
</evidence>
<keyword evidence="3" id="KW-0804">Transcription</keyword>
<dbReference type="EMBL" id="AP024702">
    <property type="protein sequence ID" value="BCX46255.1"/>
    <property type="molecule type" value="Genomic_DNA"/>
</dbReference>
<proteinExistence type="predicted"/>
<dbReference type="InterPro" id="IPR018060">
    <property type="entry name" value="HTH_AraC"/>
</dbReference>
<dbReference type="InterPro" id="IPR009057">
    <property type="entry name" value="Homeodomain-like_sf"/>
</dbReference>
<evidence type="ECO:0000256" key="1">
    <source>
        <dbReference type="ARBA" id="ARBA00023015"/>
    </source>
</evidence>
<gene>
    <name evidence="5" type="primary">araC_2</name>
    <name evidence="5" type="ORF">HAHE_01630</name>
</gene>
<dbReference type="InterPro" id="IPR013656">
    <property type="entry name" value="PAS_4"/>
</dbReference>
<dbReference type="InterPro" id="IPR035965">
    <property type="entry name" value="PAS-like_dom_sf"/>
</dbReference>
<keyword evidence="6" id="KW-1185">Reference proteome</keyword>
<dbReference type="Proteomes" id="UP001374893">
    <property type="component" value="Chromosome"/>
</dbReference>
<evidence type="ECO:0000313" key="5">
    <source>
        <dbReference type="EMBL" id="BCX46255.1"/>
    </source>
</evidence>
<dbReference type="GO" id="GO:0003677">
    <property type="term" value="F:DNA binding"/>
    <property type="evidence" value="ECO:0007669"/>
    <property type="project" value="UniProtKB-KW"/>
</dbReference>
<accession>A0ABN6GY48</accession>
<dbReference type="PRINTS" id="PR00032">
    <property type="entry name" value="HTHARAC"/>
</dbReference>
<organism evidence="5 6">
    <name type="scientific">Haloferula helveola</name>
    <dbReference type="NCBI Taxonomy" id="490095"/>
    <lineage>
        <taxon>Bacteria</taxon>
        <taxon>Pseudomonadati</taxon>
        <taxon>Verrucomicrobiota</taxon>
        <taxon>Verrucomicrobiia</taxon>
        <taxon>Verrucomicrobiales</taxon>
        <taxon>Verrucomicrobiaceae</taxon>
        <taxon>Haloferula</taxon>
    </lineage>
</organism>
<dbReference type="InterPro" id="IPR020449">
    <property type="entry name" value="Tscrpt_reg_AraC-type_HTH"/>
</dbReference>
<dbReference type="Gene3D" id="1.10.10.60">
    <property type="entry name" value="Homeodomain-like"/>
    <property type="match status" value="2"/>
</dbReference>
<dbReference type="InterPro" id="IPR050204">
    <property type="entry name" value="AraC_XylS_family_regulators"/>
</dbReference>
<dbReference type="SUPFAM" id="SSF46689">
    <property type="entry name" value="Homeodomain-like"/>
    <property type="match status" value="2"/>
</dbReference>
<evidence type="ECO:0000313" key="6">
    <source>
        <dbReference type="Proteomes" id="UP001374893"/>
    </source>
</evidence>
<sequence length="224" mass="25708">MDLIPGVFVFEKDRESRFQAANRALWNLHGCRSESEMLGRTDYDFHAPELARQYIEEDRWVMERGERVIDRLWLVPGAHGHPQWYWSSKIPLRDSSGRVTGLAGVLRPHDEAGAAPGMLQRLTPAIRKVLRDYGEGLRVGELAGLCGLSTSQFQREFKRLLGMTPSAYLTWVRIQAARQRLSEGDSLLAEIALECGFCDQSHFVKRFRAETGMRPLDYRRKFGR</sequence>
<dbReference type="Pfam" id="PF12833">
    <property type="entry name" value="HTH_18"/>
    <property type="match status" value="1"/>
</dbReference>
<dbReference type="SMART" id="SM00342">
    <property type="entry name" value="HTH_ARAC"/>
    <property type="match status" value="1"/>
</dbReference>
<dbReference type="PANTHER" id="PTHR46796">
    <property type="entry name" value="HTH-TYPE TRANSCRIPTIONAL ACTIVATOR RHAS-RELATED"/>
    <property type="match status" value="1"/>
</dbReference>
<dbReference type="Gene3D" id="3.30.450.20">
    <property type="entry name" value="PAS domain"/>
    <property type="match status" value="1"/>
</dbReference>
<protein>
    <submittedName>
        <fullName evidence="5">AraC-type DNA-binding domain-containing protein</fullName>
    </submittedName>
</protein>
<evidence type="ECO:0000256" key="2">
    <source>
        <dbReference type="ARBA" id="ARBA00023125"/>
    </source>
</evidence>
<feature type="domain" description="HTH araC/xylS-type" evidence="4">
    <location>
        <begin position="120"/>
        <end position="221"/>
    </location>
</feature>
<dbReference type="PANTHER" id="PTHR46796:SF13">
    <property type="entry name" value="HTH-TYPE TRANSCRIPTIONAL ACTIVATOR RHAS"/>
    <property type="match status" value="1"/>
</dbReference>